<gene>
    <name evidence="1" type="ORF">E5990_03815</name>
</gene>
<organism evidence="1 2">
    <name type="scientific">Muribaculum caecicola</name>
    <dbReference type="NCBI Taxonomy" id="3038144"/>
    <lineage>
        <taxon>Bacteria</taxon>
        <taxon>Pseudomonadati</taxon>
        <taxon>Bacteroidota</taxon>
        <taxon>Bacteroidia</taxon>
        <taxon>Bacteroidales</taxon>
        <taxon>Muribaculaceae</taxon>
        <taxon>Muribaculum</taxon>
    </lineage>
</organism>
<evidence type="ECO:0000313" key="1">
    <source>
        <dbReference type="EMBL" id="THG53861.1"/>
    </source>
</evidence>
<proteinExistence type="predicted"/>
<comment type="caution">
    <text evidence="1">The sequence shown here is derived from an EMBL/GenBank/DDBJ whole genome shotgun (WGS) entry which is preliminary data.</text>
</comment>
<keyword evidence="2" id="KW-1185">Reference proteome</keyword>
<dbReference type="EMBL" id="SSTG01000028">
    <property type="protein sequence ID" value="THG53861.1"/>
    <property type="molecule type" value="Genomic_DNA"/>
</dbReference>
<accession>A0AC61S6G2</accession>
<name>A0AC61S6G2_9BACT</name>
<dbReference type="Proteomes" id="UP000305401">
    <property type="component" value="Unassembled WGS sequence"/>
</dbReference>
<reference evidence="1" key="1">
    <citation type="submission" date="2019-04" db="EMBL/GenBank/DDBJ databases">
        <title>Microbes associate with the intestines of laboratory mice.</title>
        <authorList>
            <person name="Navarre W."/>
            <person name="Wong E."/>
            <person name="Huang K.C."/>
            <person name="Tropini C."/>
            <person name="Ng K."/>
            <person name="Yu B."/>
        </authorList>
    </citation>
    <scope>NUCLEOTIDE SEQUENCE</scope>
    <source>
        <strain evidence="1">NM86_A22</strain>
    </source>
</reference>
<protein>
    <submittedName>
        <fullName evidence="1">CapA family protein</fullName>
    </submittedName>
</protein>
<evidence type="ECO:0000313" key="2">
    <source>
        <dbReference type="Proteomes" id="UP000305401"/>
    </source>
</evidence>
<sequence>MGHLAIILAFCFGSLFGTSPEADLLFAGDAMMHQAQIDAARTTDKEYDYSECFSGLSKIITSADFAVVNLETPCAGGRYSGYPCFNAPASYPKALKSAGFDLMLTANNHCLDRHDNGLLKTIACLDSLGIAHTGTFRNITERNKSVPLIRTINGFKIAFLNYTYGTNGIRLTTDAHVDYIDRQQIKQDISDARNNGAELICVCPHWGEEYRLLPSASQKNLADYIIKCGADMIIGSHPHVIQPMEIRTLPDGKKVLVVYSLGNFISNMKTHDTRGGVIVRVCLKRDNNGTAQIGSAHYTLVFTIPADNKHNFRVVKANPDSVPTMWKNSCRDFVLSATGIFKAHNKSVAPDSAIQEPRRLPPLLPVEQLTGRTIWHTGSNLLNLTKTIPFNK</sequence>